<dbReference type="SMART" id="SM00054">
    <property type="entry name" value="EFh"/>
    <property type="match status" value="4"/>
</dbReference>
<keyword evidence="4" id="KW-0677">Repeat</keyword>
<evidence type="ECO:0000256" key="3">
    <source>
        <dbReference type="ARBA" id="ARBA00022723"/>
    </source>
</evidence>
<comment type="similarity">
    <text evidence="1">Belongs to the recoverin family.</text>
</comment>
<protein>
    <recommendedName>
        <fullName evidence="7">EF-hand domain-containing protein</fullName>
    </recommendedName>
</protein>
<evidence type="ECO:0000256" key="1">
    <source>
        <dbReference type="ARBA" id="ARBA00006049"/>
    </source>
</evidence>
<dbReference type="Pfam" id="PF13499">
    <property type="entry name" value="EF-hand_7"/>
    <property type="match status" value="1"/>
</dbReference>
<evidence type="ECO:0000256" key="2">
    <source>
        <dbReference type="ARBA" id="ARBA00022707"/>
    </source>
</evidence>
<dbReference type="InterPro" id="IPR002048">
    <property type="entry name" value="EF_hand_dom"/>
</dbReference>
<sequence length="183" mass="20459">MGNNQGVSHLNHLKTKNVLKEAQHRIGQKTLDQLSADWAKVSPDKTKSIDFEKFKVLMDTMNEAALRALFSLYDLNNDNKIAFKEYVCVVALVMNGSLEEKVGLLFNAFDENKDGKISFKEFGEAVRRFSVEEAGEEGVRRIFERCDKDGNGEISPEEFKALLDGDRDTFNFACGILAVGVGT</sequence>
<dbReference type="PROSITE" id="PS00018">
    <property type="entry name" value="EF_HAND_1"/>
    <property type="match status" value="3"/>
</dbReference>
<evidence type="ECO:0000313" key="8">
    <source>
        <dbReference type="EMBL" id="NDV37592.1"/>
    </source>
</evidence>
<dbReference type="InterPro" id="IPR028846">
    <property type="entry name" value="Recoverin"/>
</dbReference>
<keyword evidence="6" id="KW-0449">Lipoprotein</keyword>
<dbReference type="GO" id="GO:0005509">
    <property type="term" value="F:calcium ion binding"/>
    <property type="evidence" value="ECO:0007669"/>
    <property type="project" value="InterPro"/>
</dbReference>
<feature type="domain" description="EF-hand" evidence="7">
    <location>
        <begin position="134"/>
        <end position="169"/>
    </location>
</feature>
<dbReference type="PANTHER" id="PTHR23055:SF178">
    <property type="entry name" value="NEUROCALCIN HOMOLOG"/>
    <property type="match status" value="1"/>
</dbReference>
<reference evidence="8" key="1">
    <citation type="journal article" date="2020" name="J. Eukaryot. Microbiol.">
        <title>De novo Sequencing, Assembly and Annotation of the Transcriptome for the Free-Living Testate Amoeba Arcella intermedia.</title>
        <authorList>
            <person name="Ribeiro G.M."/>
            <person name="Porfirio-Sousa A.L."/>
            <person name="Maurer-Alcala X.X."/>
            <person name="Katz L.A."/>
            <person name="Lahr D.J.G."/>
        </authorList>
    </citation>
    <scope>NUCLEOTIDE SEQUENCE</scope>
</reference>
<evidence type="ECO:0000256" key="4">
    <source>
        <dbReference type="ARBA" id="ARBA00022737"/>
    </source>
</evidence>
<dbReference type="Gene3D" id="1.10.238.10">
    <property type="entry name" value="EF-hand"/>
    <property type="match status" value="2"/>
</dbReference>
<dbReference type="AlphaFoldDB" id="A0A6B2LKG6"/>
<dbReference type="EMBL" id="GIBP01008623">
    <property type="protein sequence ID" value="NDV37592.1"/>
    <property type="molecule type" value="Transcribed_RNA"/>
</dbReference>
<feature type="domain" description="EF-hand" evidence="7">
    <location>
        <begin position="97"/>
        <end position="132"/>
    </location>
</feature>
<feature type="domain" description="EF-hand" evidence="7">
    <location>
        <begin position="61"/>
        <end position="96"/>
    </location>
</feature>
<keyword evidence="5" id="KW-0106">Calcium</keyword>
<accession>A0A6B2LKG6</accession>
<organism evidence="8">
    <name type="scientific">Arcella intermedia</name>
    <dbReference type="NCBI Taxonomy" id="1963864"/>
    <lineage>
        <taxon>Eukaryota</taxon>
        <taxon>Amoebozoa</taxon>
        <taxon>Tubulinea</taxon>
        <taxon>Elardia</taxon>
        <taxon>Arcellinida</taxon>
        <taxon>Sphaerothecina</taxon>
        <taxon>Arcellidae</taxon>
        <taxon>Arcella</taxon>
    </lineage>
</organism>
<dbReference type="Pfam" id="PF00036">
    <property type="entry name" value="EF-hand_1"/>
    <property type="match status" value="1"/>
</dbReference>
<dbReference type="InterPro" id="IPR011992">
    <property type="entry name" value="EF-hand-dom_pair"/>
</dbReference>
<dbReference type="PANTHER" id="PTHR23055">
    <property type="entry name" value="CALCIUM BINDING PROTEINS"/>
    <property type="match status" value="1"/>
</dbReference>
<evidence type="ECO:0000259" key="7">
    <source>
        <dbReference type="PROSITE" id="PS50222"/>
    </source>
</evidence>
<dbReference type="SUPFAM" id="SSF47473">
    <property type="entry name" value="EF-hand"/>
    <property type="match status" value="1"/>
</dbReference>
<keyword evidence="2" id="KW-0519">Myristate</keyword>
<evidence type="ECO:0000256" key="6">
    <source>
        <dbReference type="ARBA" id="ARBA00023288"/>
    </source>
</evidence>
<proteinExistence type="inferred from homology"/>
<keyword evidence="3" id="KW-0479">Metal-binding</keyword>
<dbReference type="PROSITE" id="PS50222">
    <property type="entry name" value="EF_HAND_2"/>
    <property type="match status" value="3"/>
</dbReference>
<name>A0A6B2LKG6_9EUKA</name>
<evidence type="ECO:0000256" key="5">
    <source>
        <dbReference type="ARBA" id="ARBA00022837"/>
    </source>
</evidence>
<dbReference type="CDD" id="cd00051">
    <property type="entry name" value="EFh"/>
    <property type="match status" value="2"/>
</dbReference>
<dbReference type="InterPro" id="IPR018247">
    <property type="entry name" value="EF_Hand_1_Ca_BS"/>
</dbReference>